<evidence type="ECO:0000313" key="4">
    <source>
        <dbReference type="EMBL" id="WOJ92975.1"/>
    </source>
</evidence>
<protein>
    <submittedName>
        <fullName evidence="4">DUF1972 domain-containing protein</fullName>
    </submittedName>
</protein>
<organism evidence="4 5">
    <name type="scientific">Congregibacter variabilis</name>
    <dbReference type="NCBI Taxonomy" id="3081200"/>
    <lineage>
        <taxon>Bacteria</taxon>
        <taxon>Pseudomonadati</taxon>
        <taxon>Pseudomonadota</taxon>
        <taxon>Gammaproteobacteria</taxon>
        <taxon>Cellvibrionales</taxon>
        <taxon>Halieaceae</taxon>
        <taxon>Congregibacter</taxon>
    </lineage>
</organism>
<evidence type="ECO:0000256" key="1">
    <source>
        <dbReference type="SAM" id="Phobius"/>
    </source>
</evidence>
<dbReference type="EMBL" id="CP136864">
    <property type="protein sequence ID" value="WOJ92975.1"/>
    <property type="molecule type" value="Genomic_DNA"/>
</dbReference>
<dbReference type="Gene3D" id="3.40.50.2000">
    <property type="entry name" value="Glycogen Phosphorylase B"/>
    <property type="match status" value="2"/>
</dbReference>
<dbReference type="InterPro" id="IPR001296">
    <property type="entry name" value="Glyco_trans_1"/>
</dbReference>
<sequence>MKVEQQHKPLRIAILGSRGIPAEFGGFETFAEQLAVRLAALGHDVTVFCERSQSYSKNHYQGVNLVYLPTPPVVGLRSIWFDVASIIMTLRGYSIVYMLGYHAAFAFFLPRLFRTNFWTNMDGLEWKRDKWSPLVKRYLELMEWCAARFSHRIIADAEGIATYLNERYGVSQKTTMIPYGAEIVASPPDFSLVDDLPIESNEYYLVVCRLEPENHVREIVEGFSASNSDRKLIVVGDHSAHSDYVRSLLNLGGARIVFVGAIYDPQRLLSLRWHCRAYFHGHSVGGTNPSLLEAMACANHTVAHDNVFNREVTGNIGDFFAASKDIPSILARLDTSVPSSTKAQLVSRVESIYSWTAVAASYAEIFQQNRHDR</sequence>
<feature type="domain" description="DUF1972" evidence="3">
    <location>
        <begin position="12"/>
        <end position="182"/>
    </location>
</feature>
<gene>
    <name evidence="4" type="ORF">R0135_14460</name>
</gene>
<dbReference type="InterPro" id="IPR050194">
    <property type="entry name" value="Glycosyltransferase_grp1"/>
</dbReference>
<evidence type="ECO:0000259" key="3">
    <source>
        <dbReference type="Pfam" id="PF09314"/>
    </source>
</evidence>
<feature type="domain" description="Glycosyl transferase family 1" evidence="2">
    <location>
        <begin position="199"/>
        <end position="324"/>
    </location>
</feature>
<feature type="transmembrane region" description="Helical" evidence="1">
    <location>
        <begin position="95"/>
        <end position="113"/>
    </location>
</feature>
<dbReference type="SUPFAM" id="SSF53756">
    <property type="entry name" value="UDP-Glycosyltransferase/glycogen phosphorylase"/>
    <property type="match status" value="1"/>
</dbReference>
<dbReference type="PANTHER" id="PTHR45947">
    <property type="entry name" value="SULFOQUINOVOSYL TRANSFERASE SQD2"/>
    <property type="match status" value="1"/>
</dbReference>
<evidence type="ECO:0000259" key="2">
    <source>
        <dbReference type="Pfam" id="PF00534"/>
    </source>
</evidence>
<keyword evidence="5" id="KW-1185">Reference proteome</keyword>
<keyword evidence="1" id="KW-0812">Transmembrane</keyword>
<keyword evidence="1" id="KW-1133">Transmembrane helix</keyword>
<evidence type="ECO:0000313" key="5">
    <source>
        <dbReference type="Proteomes" id="UP001626537"/>
    </source>
</evidence>
<accession>A0ABZ0I1E3</accession>
<dbReference type="Pfam" id="PF09314">
    <property type="entry name" value="DUF1972"/>
    <property type="match status" value="1"/>
</dbReference>
<dbReference type="PANTHER" id="PTHR45947:SF3">
    <property type="entry name" value="SULFOQUINOVOSYL TRANSFERASE SQD2"/>
    <property type="match status" value="1"/>
</dbReference>
<dbReference type="RefSeq" id="WP_407347632.1">
    <property type="nucleotide sequence ID" value="NZ_CP136864.1"/>
</dbReference>
<keyword evidence="1" id="KW-0472">Membrane</keyword>
<dbReference type="InterPro" id="IPR015393">
    <property type="entry name" value="DUF1972"/>
</dbReference>
<reference evidence="4 5" key="1">
    <citation type="submission" date="2023-10" db="EMBL/GenBank/DDBJ databases">
        <title>Two novel species belonging to the OM43/NOR5 clade.</title>
        <authorList>
            <person name="Park M."/>
        </authorList>
    </citation>
    <scope>NUCLEOTIDE SEQUENCE [LARGE SCALE GENOMIC DNA]</scope>
    <source>
        <strain evidence="4 5">IMCC43200</strain>
    </source>
</reference>
<proteinExistence type="predicted"/>
<dbReference type="Pfam" id="PF00534">
    <property type="entry name" value="Glycos_transf_1"/>
    <property type="match status" value="1"/>
</dbReference>
<dbReference type="Proteomes" id="UP001626537">
    <property type="component" value="Chromosome"/>
</dbReference>
<name>A0ABZ0I1E3_9GAMM</name>